<organism evidence="3 4">
    <name type="scientific">Hazenella coriacea</name>
    <dbReference type="NCBI Taxonomy" id="1179467"/>
    <lineage>
        <taxon>Bacteria</taxon>
        <taxon>Bacillati</taxon>
        <taxon>Bacillota</taxon>
        <taxon>Bacilli</taxon>
        <taxon>Bacillales</taxon>
        <taxon>Thermoactinomycetaceae</taxon>
        <taxon>Hazenella</taxon>
    </lineage>
</organism>
<dbReference type="EMBL" id="SMAG01000002">
    <property type="protein sequence ID" value="TCS95967.1"/>
    <property type="molecule type" value="Genomic_DNA"/>
</dbReference>
<dbReference type="InterPro" id="IPR009061">
    <property type="entry name" value="DNA-bd_dom_put_sf"/>
</dbReference>
<protein>
    <submittedName>
        <fullName evidence="3">MerR family transcriptional regulator</fullName>
    </submittedName>
</protein>
<dbReference type="Proteomes" id="UP000294937">
    <property type="component" value="Unassembled WGS sequence"/>
</dbReference>
<reference evidence="3 4" key="1">
    <citation type="submission" date="2019-03" db="EMBL/GenBank/DDBJ databases">
        <title>Genomic Encyclopedia of Type Strains, Phase IV (KMG-IV): sequencing the most valuable type-strain genomes for metagenomic binning, comparative biology and taxonomic classification.</title>
        <authorList>
            <person name="Goeker M."/>
        </authorList>
    </citation>
    <scope>NUCLEOTIDE SEQUENCE [LARGE SCALE GENOMIC DNA]</scope>
    <source>
        <strain evidence="3 4">DSM 45707</strain>
    </source>
</reference>
<dbReference type="PANTHER" id="PTHR30204:SF96">
    <property type="entry name" value="CHROMOSOME-ANCHORING PROTEIN RACA"/>
    <property type="match status" value="1"/>
</dbReference>
<keyword evidence="4" id="KW-1185">Reference proteome</keyword>
<dbReference type="Pfam" id="PF13411">
    <property type="entry name" value="MerR_1"/>
    <property type="match status" value="1"/>
</dbReference>
<dbReference type="CDD" id="cd01106">
    <property type="entry name" value="HTH_TipAL-Mta"/>
    <property type="match status" value="1"/>
</dbReference>
<gene>
    <name evidence="3" type="ORF">EDD58_102551</name>
</gene>
<dbReference type="InterPro" id="IPR000551">
    <property type="entry name" value="MerR-type_HTH_dom"/>
</dbReference>
<sequence length="248" mass="29334">MFHMISIKEVSKQTGITVRTMRHYDHIGLLTPAGKTEGGHRLYGKKELKKLQEIQFLKTLGFSLQEIKVMLSDQSNDWPIVLQNQLNYVLQEKNKLEEIERSLHGLLNEYKIEGKIDLNNISKMIHLYQSNLDKREIYRSQLFQEDQKLLDLLPNINRGDPDTLEWVSLIAQLKRNMSKGVDSPEVQQIIQRMDEKARETYGDNEEFLEKFWEVRKSSEHSKKVGFYPLDTEFLQFIEKAFEIYLKNR</sequence>
<evidence type="ECO:0000313" key="4">
    <source>
        <dbReference type="Proteomes" id="UP000294937"/>
    </source>
</evidence>
<keyword evidence="1" id="KW-0238">DNA-binding</keyword>
<proteinExistence type="predicted"/>
<accession>A0A4V2UVJ4</accession>
<dbReference type="PRINTS" id="PR00040">
    <property type="entry name" value="HTHMERR"/>
</dbReference>
<dbReference type="Gene3D" id="1.10.1660.10">
    <property type="match status" value="1"/>
</dbReference>
<evidence type="ECO:0000313" key="3">
    <source>
        <dbReference type="EMBL" id="TCS95967.1"/>
    </source>
</evidence>
<dbReference type="GO" id="GO:0003700">
    <property type="term" value="F:DNA-binding transcription factor activity"/>
    <property type="evidence" value="ECO:0007669"/>
    <property type="project" value="InterPro"/>
</dbReference>
<dbReference type="PROSITE" id="PS50937">
    <property type="entry name" value="HTH_MERR_2"/>
    <property type="match status" value="1"/>
</dbReference>
<name>A0A4V2UVJ4_9BACL</name>
<evidence type="ECO:0000259" key="2">
    <source>
        <dbReference type="PROSITE" id="PS50937"/>
    </source>
</evidence>
<evidence type="ECO:0000256" key="1">
    <source>
        <dbReference type="ARBA" id="ARBA00023125"/>
    </source>
</evidence>
<dbReference type="InterPro" id="IPR047057">
    <property type="entry name" value="MerR_fam"/>
</dbReference>
<dbReference type="AlphaFoldDB" id="A0A4V2UVJ4"/>
<dbReference type="PANTHER" id="PTHR30204">
    <property type="entry name" value="REDOX-CYCLING DRUG-SENSING TRANSCRIPTIONAL ACTIVATOR SOXR"/>
    <property type="match status" value="1"/>
</dbReference>
<comment type="caution">
    <text evidence="3">The sequence shown here is derived from an EMBL/GenBank/DDBJ whole genome shotgun (WGS) entry which is preliminary data.</text>
</comment>
<dbReference type="GO" id="GO:0003677">
    <property type="term" value="F:DNA binding"/>
    <property type="evidence" value="ECO:0007669"/>
    <property type="project" value="UniProtKB-KW"/>
</dbReference>
<dbReference type="SMART" id="SM00422">
    <property type="entry name" value="HTH_MERR"/>
    <property type="match status" value="1"/>
</dbReference>
<dbReference type="SUPFAM" id="SSF46955">
    <property type="entry name" value="Putative DNA-binding domain"/>
    <property type="match status" value="1"/>
</dbReference>
<feature type="domain" description="HTH merR-type" evidence="2">
    <location>
        <begin position="4"/>
        <end position="73"/>
    </location>
</feature>